<reference evidence="8 9" key="1">
    <citation type="submission" date="2020-10" db="EMBL/GenBank/DDBJ databases">
        <title>The Coptis chinensis genome and diversification of protoberbering-type alkaloids.</title>
        <authorList>
            <person name="Wang B."/>
            <person name="Shu S."/>
            <person name="Song C."/>
            <person name="Liu Y."/>
        </authorList>
    </citation>
    <scope>NUCLEOTIDE SEQUENCE [LARGE SCALE GENOMIC DNA]</scope>
    <source>
        <strain evidence="8">HL-2020</strain>
        <tissue evidence="8">Leaf</tissue>
    </source>
</reference>
<sequence length="332" mass="37254">MISVLLFLLFHFFPERTATVECNVPAEESAKKKRKNQYRGIRQRPWGKWAAEIRDPSKGARIWLGTFKTAEEAARAYDTEARRIRGEKAKLNFPSEVPLCAEKQTVNSNPQKPLCQASPLLDDEDLFGVEQKLVKSNPQKLLPKANQIFKDSNLNQNLNVLSNLDGRFSKCLGIVEEVPVNESGFVSFPMIQNPIEFNSLTPSSGGSLHFKSDQESNTINHSDFGWGDYQSKTPEISSGLSTTLENELPFSLDDANLNVKPVSVSKGEGSTEEISTQKLPAELPAFELQNFPEIPNFDENWDTSLESLLNRPVTQEDLWSFDDLLLPTEGTF</sequence>
<evidence type="ECO:0000256" key="3">
    <source>
        <dbReference type="ARBA" id="ARBA00023125"/>
    </source>
</evidence>
<dbReference type="InterPro" id="IPR001471">
    <property type="entry name" value="AP2/ERF_dom"/>
</dbReference>
<name>A0A835II51_9MAGN</name>
<dbReference type="GO" id="GO:0003677">
    <property type="term" value="F:DNA binding"/>
    <property type="evidence" value="ECO:0007669"/>
    <property type="project" value="UniProtKB-KW"/>
</dbReference>
<evidence type="ECO:0000256" key="6">
    <source>
        <dbReference type="SAM" id="SignalP"/>
    </source>
</evidence>
<evidence type="ECO:0000256" key="2">
    <source>
        <dbReference type="ARBA" id="ARBA00023015"/>
    </source>
</evidence>
<comment type="caution">
    <text evidence="8">The sequence shown here is derived from an EMBL/GenBank/DDBJ whole genome shotgun (WGS) entry which is preliminary data.</text>
</comment>
<dbReference type="PANTHER" id="PTHR31190:SF142">
    <property type="entry name" value="ETHYLENE-RESPONSIVE TRANSCRIPTION FACTOR RAP2-3"/>
    <property type="match status" value="1"/>
</dbReference>
<organism evidence="8 9">
    <name type="scientific">Coptis chinensis</name>
    <dbReference type="NCBI Taxonomy" id="261450"/>
    <lineage>
        <taxon>Eukaryota</taxon>
        <taxon>Viridiplantae</taxon>
        <taxon>Streptophyta</taxon>
        <taxon>Embryophyta</taxon>
        <taxon>Tracheophyta</taxon>
        <taxon>Spermatophyta</taxon>
        <taxon>Magnoliopsida</taxon>
        <taxon>Ranunculales</taxon>
        <taxon>Ranunculaceae</taxon>
        <taxon>Coptidoideae</taxon>
        <taxon>Coptis</taxon>
    </lineage>
</organism>
<dbReference type="PANTHER" id="PTHR31190">
    <property type="entry name" value="DNA-BINDING DOMAIN"/>
    <property type="match status" value="1"/>
</dbReference>
<feature type="signal peptide" evidence="6">
    <location>
        <begin position="1"/>
        <end position="19"/>
    </location>
</feature>
<dbReference type="InterPro" id="IPR044808">
    <property type="entry name" value="ERF_plant"/>
</dbReference>
<dbReference type="OrthoDB" id="668733at2759"/>
<protein>
    <recommendedName>
        <fullName evidence="7">AP2/ERF domain-containing protein</fullName>
    </recommendedName>
</protein>
<keyword evidence="3" id="KW-0238">DNA-binding</keyword>
<dbReference type="Proteomes" id="UP000631114">
    <property type="component" value="Unassembled WGS sequence"/>
</dbReference>
<keyword evidence="2" id="KW-0805">Transcription regulation</keyword>
<dbReference type="InterPro" id="IPR016177">
    <property type="entry name" value="DNA-bd_dom_sf"/>
</dbReference>
<accession>A0A835II51</accession>
<evidence type="ECO:0000256" key="4">
    <source>
        <dbReference type="ARBA" id="ARBA00023163"/>
    </source>
</evidence>
<dbReference type="PROSITE" id="PS51032">
    <property type="entry name" value="AP2_ERF"/>
    <property type="match status" value="1"/>
</dbReference>
<dbReference type="GO" id="GO:0005634">
    <property type="term" value="C:nucleus"/>
    <property type="evidence" value="ECO:0007669"/>
    <property type="project" value="UniProtKB-SubCell"/>
</dbReference>
<evidence type="ECO:0000313" key="9">
    <source>
        <dbReference type="Proteomes" id="UP000631114"/>
    </source>
</evidence>
<dbReference type="EMBL" id="JADFTS010000003">
    <property type="protein sequence ID" value="KAF9616138.1"/>
    <property type="molecule type" value="Genomic_DNA"/>
</dbReference>
<gene>
    <name evidence="8" type="ORF">IFM89_028604</name>
</gene>
<comment type="subcellular location">
    <subcellularLocation>
        <location evidence="1">Nucleus</location>
    </subcellularLocation>
</comment>
<evidence type="ECO:0000259" key="7">
    <source>
        <dbReference type="PROSITE" id="PS51032"/>
    </source>
</evidence>
<dbReference type="GO" id="GO:0009873">
    <property type="term" value="P:ethylene-activated signaling pathway"/>
    <property type="evidence" value="ECO:0007669"/>
    <property type="project" value="InterPro"/>
</dbReference>
<dbReference type="CDD" id="cd00018">
    <property type="entry name" value="AP2"/>
    <property type="match status" value="1"/>
</dbReference>
<dbReference type="AlphaFoldDB" id="A0A835II51"/>
<dbReference type="GO" id="GO:0003700">
    <property type="term" value="F:DNA-binding transcription factor activity"/>
    <property type="evidence" value="ECO:0007669"/>
    <property type="project" value="InterPro"/>
</dbReference>
<proteinExistence type="predicted"/>
<evidence type="ECO:0000313" key="8">
    <source>
        <dbReference type="EMBL" id="KAF9616138.1"/>
    </source>
</evidence>
<keyword evidence="4" id="KW-0804">Transcription</keyword>
<dbReference type="FunFam" id="3.30.730.10:FF:000001">
    <property type="entry name" value="Ethylene-responsive transcription factor 2"/>
    <property type="match status" value="1"/>
</dbReference>
<dbReference type="Gene3D" id="3.30.730.10">
    <property type="entry name" value="AP2/ERF domain"/>
    <property type="match status" value="1"/>
</dbReference>
<keyword evidence="5" id="KW-0539">Nucleus</keyword>
<evidence type="ECO:0000256" key="5">
    <source>
        <dbReference type="ARBA" id="ARBA00023242"/>
    </source>
</evidence>
<evidence type="ECO:0000256" key="1">
    <source>
        <dbReference type="ARBA" id="ARBA00004123"/>
    </source>
</evidence>
<dbReference type="InterPro" id="IPR036955">
    <property type="entry name" value="AP2/ERF_dom_sf"/>
</dbReference>
<feature type="domain" description="AP2/ERF" evidence="7">
    <location>
        <begin position="37"/>
        <end position="94"/>
    </location>
</feature>
<dbReference type="SUPFAM" id="SSF54171">
    <property type="entry name" value="DNA-binding domain"/>
    <property type="match status" value="1"/>
</dbReference>
<keyword evidence="9" id="KW-1185">Reference proteome</keyword>
<dbReference type="Pfam" id="PF00847">
    <property type="entry name" value="AP2"/>
    <property type="match status" value="1"/>
</dbReference>
<dbReference type="SMART" id="SM00380">
    <property type="entry name" value="AP2"/>
    <property type="match status" value="1"/>
</dbReference>
<dbReference type="PRINTS" id="PR00367">
    <property type="entry name" value="ETHRSPELEMNT"/>
</dbReference>
<keyword evidence="6" id="KW-0732">Signal</keyword>
<feature type="chain" id="PRO_5033033866" description="AP2/ERF domain-containing protein" evidence="6">
    <location>
        <begin position="20"/>
        <end position="332"/>
    </location>
</feature>